<feature type="compositionally biased region" description="Basic and acidic residues" evidence="1">
    <location>
        <begin position="1"/>
        <end position="25"/>
    </location>
</feature>
<dbReference type="Proteomes" id="UP000237000">
    <property type="component" value="Unassembled WGS sequence"/>
</dbReference>
<name>A0A2P5FLV7_TREOI</name>
<reference evidence="3" key="1">
    <citation type="submission" date="2016-06" db="EMBL/GenBank/DDBJ databases">
        <title>Parallel loss of symbiosis genes in relatives of nitrogen-fixing non-legume Parasponia.</title>
        <authorList>
            <person name="Van Velzen R."/>
            <person name="Holmer R."/>
            <person name="Bu F."/>
            <person name="Rutten L."/>
            <person name="Van Zeijl A."/>
            <person name="Liu W."/>
            <person name="Santuari L."/>
            <person name="Cao Q."/>
            <person name="Sharma T."/>
            <person name="Shen D."/>
            <person name="Roswanjaya Y."/>
            <person name="Wardhani T."/>
            <person name="Kalhor M.S."/>
            <person name="Jansen J."/>
            <person name="Van den Hoogen J."/>
            <person name="Gungor B."/>
            <person name="Hartog M."/>
            <person name="Hontelez J."/>
            <person name="Verver J."/>
            <person name="Yang W.-C."/>
            <person name="Schijlen E."/>
            <person name="Repin R."/>
            <person name="Schilthuizen M."/>
            <person name="Schranz E."/>
            <person name="Heidstra R."/>
            <person name="Miyata K."/>
            <person name="Fedorova E."/>
            <person name="Kohlen W."/>
            <person name="Bisseling T."/>
            <person name="Smit S."/>
            <person name="Geurts R."/>
        </authorList>
    </citation>
    <scope>NUCLEOTIDE SEQUENCE [LARGE SCALE GENOMIC DNA]</scope>
    <source>
        <strain evidence="3">cv. RG33-2</strain>
    </source>
</reference>
<feature type="region of interest" description="Disordered" evidence="1">
    <location>
        <begin position="1"/>
        <end position="32"/>
    </location>
</feature>
<dbReference type="EMBL" id="JXTC01000022">
    <property type="protein sequence ID" value="PON98781.1"/>
    <property type="molecule type" value="Genomic_DNA"/>
</dbReference>
<protein>
    <submittedName>
        <fullName evidence="2">Uncharacterized protein</fullName>
    </submittedName>
</protein>
<evidence type="ECO:0000313" key="2">
    <source>
        <dbReference type="EMBL" id="PON98781.1"/>
    </source>
</evidence>
<dbReference type="InParanoid" id="A0A2P5FLV7"/>
<proteinExistence type="predicted"/>
<gene>
    <name evidence="2" type="ORF">TorRG33x02_053960</name>
</gene>
<organism evidence="2 3">
    <name type="scientific">Trema orientale</name>
    <name type="common">Charcoal tree</name>
    <name type="synonym">Celtis orientalis</name>
    <dbReference type="NCBI Taxonomy" id="63057"/>
    <lineage>
        <taxon>Eukaryota</taxon>
        <taxon>Viridiplantae</taxon>
        <taxon>Streptophyta</taxon>
        <taxon>Embryophyta</taxon>
        <taxon>Tracheophyta</taxon>
        <taxon>Spermatophyta</taxon>
        <taxon>Magnoliopsida</taxon>
        <taxon>eudicotyledons</taxon>
        <taxon>Gunneridae</taxon>
        <taxon>Pentapetalae</taxon>
        <taxon>rosids</taxon>
        <taxon>fabids</taxon>
        <taxon>Rosales</taxon>
        <taxon>Cannabaceae</taxon>
        <taxon>Trema</taxon>
    </lineage>
</organism>
<comment type="caution">
    <text evidence="2">The sequence shown here is derived from an EMBL/GenBank/DDBJ whole genome shotgun (WGS) entry which is preliminary data.</text>
</comment>
<keyword evidence="3" id="KW-1185">Reference proteome</keyword>
<accession>A0A2P5FLV7</accession>
<sequence length="61" mass="7357">MRREKAEQENEEGEKKERKSSERMRRIPPLPSTKLEARVIRFRLCNRRAPAIDELDSIYSR</sequence>
<dbReference type="AlphaFoldDB" id="A0A2P5FLV7"/>
<evidence type="ECO:0000256" key="1">
    <source>
        <dbReference type="SAM" id="MobiDB-lite"/>
    </source>
</evidence>
<evidence type="ECO:0000313" key="3">
    <source>
        <dbReference type="Proteomes" id="UP000237000"/>
    </source>
</evidence>